<keyword evidence="14" id="KW-1185">Reference proteome</keyword>
<keyword evidence="3" id="KW-0221">Differentiation</keyword>
<dbReference type="InterPro" id="IPR026784">
    <property type="entry name" value="Coact_PPARg"/>
</dbReference>
<dbReference type="PANTHER" id="PTHR15976:SF17">
    <property type="entry name" value="CONSTITUTIVE COACTIVATOR OF PEROXISOME PROLIFERATOR-ACTIVATED RECEPTOR GAMMA"/>
    <property type="match status" value="1"/>
</dbReference>
<dbReference type="GO" id="GO:0035357">
    <property type="term" value="P:peroxisome proliferator activated receptor signaling pathway"/>
    <property type="evidence" value="ECO:0007669"/>
    <property type="project" value="TreeGrafter"/>
</dbReference>
<evidence type="ECO:0000256" key="5">
    <source>
        <dbReference type="ARBA" id="ARBA00023159"/>
    </source>
</evidence>
<evidence type="ECO:0000313" key="14">
    <source>
        <dbReference type="Proteomes" id="UP000694410"/>
    </source>
</evidence>
<evidence type="ECO:0000256" key="12">
    <source>
        <dbReference type="SAM" id="MobiDB-lite"/>
    </source>
</evidence>
<gene>
    <name evidence="13" type="primary">FAM120B</name>
</gene>
<dbReference type="InterPro" id="IPR029060">
    <property type="entry name" value="PIN-like_dom_sf"/>
</dbReference>
<evidence type="ECO:0000256" key="1">
    <source>
        <dbReference type="ARBA" id="ARBA00004123"/>
    </source>
</evidence>
<evidence type="ECO:0000256" key="10">
    <source>
        <dbReference type="ARBA" id="ARBA00067859"/>
    </source>
</evidence>
<reference evidence="13" key="2">
    <citation type="submission" date="2025-09" db="UniProtKB">
        <authorList>
            <consortium name="Ensembl"/>
        </authorList>
    </citation>
    <scope>IDENTIFICATION</scope>
</reference>
<feature type="region of interest" description="Disordered" evidence="12">
    <location>
        <begin position="1"/>
        <end position="120"/>
    </location>
</feature>
<dbReference type="GO" id="GO:0045444">
    <property type="term" value="P:fat cell differentiation"/>
    <property type="evidence" value="ECO:0007669"/>
    <property type="project" value="TreeGrafter"/>
</dbReference>
<evidence type="ECO:0000256" key="2">
    <source>
        <dbReference type="ARBA" id="ARBA00009495"/>
    </source>
</evidence>
<proteinExistence type="inferred from homology"/>
<evidence type="ECO:0000256" key="11">
    <source>
        <dbReference type="ARBA" id="ARBA00081567"/>
    </source>
</evidence>
<evidence type="ECO:0000256" key="3">
    <source>
        <dbReference type="ARBA" id="ARBA00022782"/>
    </source>
</evidence>
<keyword evidence="4" id="KW-0805">Transcription regulation</keyword>
<comment type="subcellular location">
    <subcellularLocation>
        <location evidence="1">Nucleus</location>
    </subcellularLocation>
</comment>
<sequence>MCGPQENRGSLPLAIAGHHKANSPPAPLPKVALPGGEQKSPKCDSGAFEAISVRDAFMSPAPSPRAGRVSSEAQWPLRPHCGRTQPRDRSPRAATAPHGRGQPLTAGDSPPRPPCGKRKRRSDCCEFRRSAMGVRGLQGFVASVCPDACQTVDLREMAEKHRIDHPDSPPVIVVDAMSCVRRWYTPESWVCGGQWREYLAILEDFINAFMAAGIKLVFYFDGVVEEKKRDEWIKRRMKNTQEIARLFQFVKTHRKQPGREMFVLPSALPTFTRYALKSLGQKTVCTLQEADFEVAAYGLQHNCIGILGQDSDYLIYNTCPYFSIENLRLDKLVTVMYSREVLCRVLGISLTHLPLFACLLGNDIVPESMLEGFWHKCLTTSPRRNNSYNRRTNILLSVANYISKIPCSYSSLKHLEEILPLGSDKTLLCRGVNSYLLPGQQSPWIPPNVTNCQMLSLQQQSALCQDKEIFQLAKEQHIQSENYLVFNILSHGETECSNSLEDDYDTEIPGQALIYRPARQHIYSLLLESGKGGNRPLVKEWFVYFGNPLKQPDLVQPVQPSVTGGTPNLKTLWFAKGPDVEKQRYRTFLACFNLQGEMEELQALEAPVAGFCCLLAYLMMQVSSLSLEDLNAFLALILCLKGKSAAQLTSLQLAQVDSRAVHLGAVLIRGLTTLLLANSACGFPFRMDDLMPWAVFDGKLFQEKYQQSHRSCSVEELLEGNESLYTPFQNLKSLICKVCKTKNRTIQSRPRGNGFNTGREQRDFNPRLQQPHRSHFVSPYHNQMRGFTQRHLQSQEADREHPCYWIFMYIVLKTETFSFILYCLYNK</sequence>
<accession>A0A8C0U251</accession>
<keyword evidence="6" id="KW-0804">Transcription</keyword>
<dbReference type="GO" id="GO:0005634">
    <property type="term" value="C:nucleus"/>
    <property type="evidence" value="ECO:0007669"/>
    <property type="project" value="UniProtKB-SubCell"/>
</dbReference>
<organism evidence="13 14">
    <name type="scientific">Cyanistes caeruleus</name>
    <name type="common">Eurasian blue tit</name>
    <name type="synonym">Parus caeruleus</name>
    <dbReference type="NCBI Taxonomy" id="156563"/>
    <lineage>
        <taxon>Eukaryota</taxon>
        <taxon>Metazoa</taxon>
        <taxon>Chordata</taxon>
        <taxon>Craniata</taxon>
        <taxon>Vertebrata</taxon>
        <taxon>Euteleostomi</taxon>
        <taxon>Archelosauria</taxon>
        <taxon>Archosauria</taxon>
        <taxon>Dinosauria</taxon>
        <taxon>Saurischia</taxon>
        <taxon>Theropoda</taxon>
        <taxon>Coelurosauria</taxon>
        <taxon>Aves</taxon>
        <taxon>Neognathae</taxon>
        <taxon>Neoaves</taxon>
        <taxon>Telluraves</taxon>
        <taxon>Australaves</taxon>
        <taxon>Passeriformes</taxon>
        <taxon>Paridae</taxon>
        <taxon>Cyanistes</taxon>
    </lineage>
</organism>
<dbReference type="PANTHER" id="PTHR15976">
    <property type="entry name" value="CONSTITUTIVE COACTIVATOR OF PEROXISOME PROLIFERATOR-ACTIVATED RECEPTOR GAMMA"/>
    <property type="match status" value="1"/>
</dbReference>
<evidence type="ECO:0000256" key="7">
    <source>
        <dbReference type="ARBA" id="ARBA00023242"/>
    </source>
</evidence>
<dbReference type="Gene3D" id="3.40.50.1010">
    <property type="entry name" value="5'-nuclease"/>
    <property type="match status" value="1"/>
</dbReference>
<dbReference type="AlphaFoldDB" id="A0A8C0U251"/>
<evidence type="ECO:0000256" key="6">
    <source>
        <dbReference type="ARBA" id="ARBA00023163"/>
    </source>
</evidence>
<keyword evidence="7" id="KW-0539">Nucleus</keyword>
<dbReference type="SUPFAM" id="SSF88723">
    <property type="entry name" value="PIN domain-like"/>
    <property type="match status" value="1"/>
</dbReference>
<dbReference type="FunFam" id="3.40.50.1010:FF:000013">
    <property type="entry name" value="Constitutive coactivator of peroxisome proliferator-activated receptor gamma"/>
    <property type="match status" value="1"/>
</dbReference>
<comment type="subunit">
    <text evidence="9">Interacts with ESR1 and RXRA. Interacts with PPARG; in a ligand-independent manner.</text>
</comment>
<name>A0A8C0U251_CYACU</name>
<evidence type="ECO:0000313" key="13">
    <source>
        <dbReference type="Ensembl" id="ENSCCEP00000001348.1"/>
    </source>
</evidence>
<comment type="similarity">
    <text evidence="2">Belongs to the constitutive coactivator of PPAR-gamma family.</text>
</comment>
<keyword evidence="5" id="KW-0010">Activator</keyword>
<reference evidence="13" key="1">
    <citation type="submission" date="2025-08" db="UniProtKB">
        <authorList>
            <consortium name="Ensembl"/>
        </authorList>
    </citation>
    <scope>IDENTIFICATION</scope>
</reference>
<dbReference type="CDD" id="cd18672">
    <property type="entry name" value="PIN_FAM120B-like"/>
    <property type="match status" value="1"/>
</dbReference>
<evidence type="ECO:0000256" key="9">
    <source>
        <dbReference type="ARBA" id="ARBA00065429"/>
    </source>
</evidence>
<evidence type="ECO:0000256" key="8">
    <source>
        <dbReference type="ARBA" id="ARBA00057492"/>
    </source>
</evidence>
<comment type="function">
    <text evidence="8">Functions as a transactivator of PPARG and ESR1. Functions in adipogenesis through PPARG activation.</text>
</comment>
<dbReference type="Proteomes" id="UP000694410">
    <property type="component" value="Unplaced"/>
</dbReference>
<evidence type="ECO:0000256" key="4">
    <source>
        <dbReference type="ARBA" id="ARBA00023015"/>
    </source>
</evidence>
<protein>
    <recommendedName>
        <fullName evidence="10">Constitutive coactivator of peroxisome proliferator-activated receptor gamma</fullName>
    </recommendedName>
    <alternativeName>
        <fullName evidence="11">Protein FAM120B</fullName>
    </alternativeName>
</protein>
<dbReference type="Ensembl" id="ENSCCET00000002351.1">
    <property type="protein sequence ID" value="ENSCCEP00000001348.1"/>
    <property type="gene ID" value="ENSCCEG00000001614.1"/>
</dbReference>